<organism evidence="1 2">
    <name type="scientific">Protea cynaroides</name>
    <dbReference type="NCBI Taxonomy" id="273540"/>
    <lineage>
        <taxon>Eukaryota</taxon>
        <taxon>Viridiplantae</taxon>
        <taxon>Streptophyta</taxon>
        <taxon>Embryophyta</taxon>
        <taxon>Tracheophyta</taxon>
        <taxon>Spermatophyta</taxon>
        <taxon>Magnoliopsida</taxon>
        <taxon>Proteales</taxon>
        <taxon>Proteaceae</taxon>
        <taxon>Protea</taxon>
    </lineage>
</organism>
<reference evidence="1" key="1">
    <citation type="journal article" date="2023" name="Plant J.">
        <title>The genome of the king protea, Protea cynaroides.</title>
        <authorList>
            <person name="Chang J."/>
            <person name="Duong T.A."/>
            <person name="Schoeman C."/>
            <person name="Ma X."/>
            <person name="Roodt D."/>
            <person name="Barker N."/>
            <person name="Li Z."/>
            <person name="Van de Peer Y."/>
            <person name="Mizrachi E."/>
        </authorList>
    </citation>
    <scope>NUCLEOTIDE SEQUENCE</scope>
    <source>
        <tissue evidence="1">Young leaves</tissue>
    </source>
</reference>
<dbReference type="AlphaFoldDB" id="A0A9Q0GQR0"/>
<accession>A0A9Q0GQR0</accession>
<sequence>MGALRDVFCFPYQASHKPQAAARRRYRCPVPQYQSASAVEKLILRILHSPETMGIWDLRTLTDGTQLTGLRGRCGSEKRIMTYDAVAAAVARGTRKRLFLSLGTAHFRRQAEVALERATSLGRPSYAILTSSVLVAASSASTPSSPISLTIKQEGLFKLVGPIQFWMSSSVASGSE</sequence>
<protein>
    <submittedName>
        <fullName evidence="1">Uncharacterized protein</fullName>
    </submittedName>
</protein>
<name>A0A9Q0GQR0_9MAGN</name>
<evidence type="ECO:0000313" key="2">
    <source>
        <dbReference type="Proteomes" id="UP001141806"/>
    </source>
</evidence>
<gene>
    <name evidence="1" type="ORF">NE237_029203</name>
</gene>
<dbReference type="Proteomes" id="UP001141806">
    <property type="component" value="Unassembled WGS sequence"/>
</dbReference>
<comment type="caution">
    <text evidence="1">The sequence shown here is derived from an EMBL/GenBank/DDBJ whole genome shotgun (WGS) entry which is preliminary data.</text>
</comment>
<evidence type="ECO:0000313" key="1">
    <source>
        <dbReference type="EMBL" id="KAJ4952371.1"/>
    </source>
</evidence>
<keyword evidence="2" id="KW-1185">Reference proteome</keyword>
<proteinExistence type="predicted"/>
<dbReference type="EMBL" id="JAMYWD010000012">
    <property type="protein sequence ID" value="KAJ4952371.1"/>
    <property type="molecule type" value="Genomic_DNA"/>
</dbReference>